<dbReference type="EMBL" id="SMAF01000002">
    <property type="protein sequence ID" value="TCT00681.1"/>
    <property type="molecule type" value="Genomic_DNA"/>
</dbReference>
<dbReference type="GO" id="GO:0030632">
    <property type="term" value="P:D-alanine biosynthetic process"/>
    <property type="evidence" value="ECO:0007669"/>
    <property type="project" value="UniProtKB-UniRule"/>
</dbReference>
<dbReference type="InterPro" id="IPR011079">
    <property type="entry name" value="Ala_racemase_C"/>
</dbReference>
<name>A0A4S3KSL8_9GAMM</name>
<dbReference type="HAMAP" id="MF_01201">
    <property type="entry name" value="Ala_racemase"/>
    <property type="match status" value="1"/>
</dbReference>
<dbReference type="Pfam" id="PF01168">
    <property type="entry name" value="Ala_racemase_N"/>
    <property type="match status" value="1"/>
</dbReference>
<reference evidence="13 14" key="1">
    <citation type="submission" date="2019-03" db="EMBL/GenBank/DDBJ databases">
        <title>Genomic Encyclopedia of Type Strains, Phase IV (KMG-IV): sequencing the most valuable type-strain genomes for metagenomic binning, comparative biology and taxonomic classification.</title>
        <authorList>
            <person name="Goeker M."/>
        </authorList>
    </citation>
    <scope>NUCLEOTIDE SEQUENCE [LARGE SCALE GENOMIC DNA]</scope>
    <source>
        <strain evidence="13 14">DSM 21944</strain>
    </source>
</reference>
<feature type="modified residue" description="N6-(pyridoxal phosphate)lysine" evidence="9 10">
    <location>
        <position position="35"/>
    </location>
</feature>
<dbReference type="PRINTS" id="PR00992">
    <property type="entry name" value="ALARACEMASE"/>
</dbReference>
<comment type="caution">
    <text evidence="13">The sequence shown here is derived from an EMBL/GenBank/DDBJ whole genome shotgun (WGS) entry which is preliminary data.</text>
</comment>
<evidence type="ECO:0000256" key="1">
    <source>
        <dbReference type="ARBA" id="ARBA00000316"/>
    </source>
</evidence>
<dbReference type="PROSITE" id="PS00395">
    <property type="entry name" value="ALANINE_RACEMASE"/>
    <property type="match status" value="1"/>
</dbReference>
<proteinExistence type="inferred from homology"/>
<dbReference type="NCBIfam" id="TIGR00492">
    <property type="entry name" value="alr"/>
    <property type="match status" value="1"/>
</dbReference>
<evidence type="ECO:0000256" key="10">
    <source>
        <dbReference type="PIRSR" id="PIRSR600821-50"/>
    </source>
</evidence>
<evidence type="ECO:0000256" key="4">
    <source>
        <dbReference type="ARBA" id="ARBA00007880"/>
    </source>
</evidence>
<evidence type="ECO:0000256" key="7">
    <source>
        <dbReference type="ARBA" id="ARBA00023235"/>
    </source>
</evidence>
<dbReference type="InterPro" id="IPR001608">
    <property type="entry name" value="Ala_racemase_N"/>
</dbReference>
<comment type="pathway">
    <text evidence="3">Cell wall biogenesis; peptidoglycan biosynthesis.</text>
</comment>
<dbReference type="EC" id="5.1.1.1" evidence="5 9"/>
<dbReference type="RefSeq" id="WP_123520956.1">
    <property type="nucleotide sequence ID" value="NZ_JBHLWF010000013.1"/>
</dbReference>
<dbReference type="SUPFAM" id="SSF51419">
    <property type="entry name" value="PLP-binding barrel"/>
    <property type="match status" value="1"/>
</dbReference>
<evidence type="ECO:0000313" key="14">
    <source>
        <dbReference type="Proteomes" id="UP000294599"/>
    </source>
</evidence>
<evidence type="ECO:0000313" key="13">
    <source>
        <dbReference type="EMBL" id="TCT00681.1"/>
    </source>
</evidence>
<evidence type="ECO:0000256" key="6">
    <source>
        <dbReference type="ARBA" id="ARBA00022898"/>
    </source>
</evidence>
<sequence>MSRRVTATIHLDALRHNLAQVRARVPHSKVMAVVKADGYGHGLERVARALSDADAFGVASIADGERIRAIGLPHRVVVLSGIDEPGDVATMHALALEPVIHHESQLPWLEADTDPRPMPVWLKVDSGMHRLGFEPSDAAAVHARLSALPHIAGRIQLLSHFARSDEFGIDATAKQIETFSNATRPFDGERSLANSAAILGWPAAHADWVRAGGVLYGVSAVAGRSGSEFGFRPAMTLTARLISIKTVARGEAIGYGGSWICPEDMPIGIVAIGYGDGYPRVAEAGTPVLLRGRRAGTVGRVSMDLMSIDLRAHPDARIGDEVTLWGPELPVEEIGARAGTIGYELICGMTRRVDFVERG</sequence>
<dbReference type="OrthoDB" id="9813814at2"/>
<dbReference type="AlphaFoldDB" id="A0A4S3KSL8"/>
<gene>
    <name evidence="13" type="ORF">EDC25_10245</name>
</gene>
<comment type="function">
    <text evidence="9">Catalyzes the interconversion of L-alanine and D-alanine. May also act on other amino acids.</text>
</comment>
<dbReference type="SUPFAM" id="SSF50621">
    <property type="entry name" value="Alanine racemase C-terminal domain-like"/>
    <property type="match status" value="1"/>
</dbReference>
<dbReference type="UniPathway" id="UPA00042">
    <property type="reaction ID" value="UER00497"/>
</dbReference>
<feature type="active site" description="Proton acceptor; specific for D-alanine" evidence="9">
    <location>
        <position position="35"/>
    </location>
</feature>
<dbReference type="Gene3D" id="3.20.20.10">
    <property type="entry name" value="Alanine racemase"/>
    <property type="match status" value="1"/>
</dbReference>
<dbReference type="InterPro" id="IPR029066">
    <property type="entry name" value="PLP-binding_barrel"/>
</dbReference>
<feature type="domain" description="Alanine racemase C-terminal" evidence="12">
    <location>
        <begin position="234"/>
        <end position="358"/>
    </location>
</feature>
<feature type="binding site" evidence="9 11">
    <location>
        <position position="303"/>
    </location>
    <ligand>
        <name>substrate</name>
    </ligand>
</feature>
<dbReference type="GO" id="GO:0030170">
    <property type="term" value="F:pyridoxal phosphate binding"/>
    <property type="evidence" value="ECO:0007669"/>
    <property type="project" value="UniProtKB-UniRule"/>
</dbReference>
<dbReference type="InterPro" id="IPR020622">
    <property type="entry name" value="Ala_racemase_pyridoxalP-BS"/>
</dbReference>
<comment type="cofactor">
    <cofactor evidence="2 9 10">
        <name>pyridoxal 5'-phosphate</name>
        <dbReference type="ChEBI" id="CHEBI:597326"/>
    </cofactor>
</comment>
<dbReference type="PANTHER" id="PTHR30511">
    <property type="entry name" value="ALANINE RACEMASE"/>
    <property type="match status" value="1"/>
</dbReference>
<accession>A0A4S3KSL8</accession>
<evidence type="ECO:0000256" key="8">
    <source>
        <dbReference type="ARBA" id="ARBA00037912"/>
    </source>
</evidence>
<keyword evidence="14" id="KW-1185">Reference proteome</keyword>
<dbReference type="SMART" id="SM01005">
    <property type="entry name" value="Ala_racemase_C"/>
    <property type="match status" value="1"/>
</dbReference>
<dbReference type="GO" id="GO:0008784">
    <property type="term" value="F:alanine racemase activity"/>
    <property type="evidence" value="ECO:0007669"/>
    <property type="project" value="UniProtKB-UniRule"/>
</dbReference>
<dbReference type="GO" id="GO:0005829">
    <property type="term" value="C:cytosol"/>
    <property type="evidence" value="ECO:0007669"/>
    <property type="project" value="TreeGrafter"/>
</dbReference>
<keyword evidence="7 9" id="KW-0413">Isomerase</keyword>
<dbReference type="Gene3D" id="2.40.37.10">
    <property type="entry name" value="Lyase, Ornithine Decarboxylase, Chain A, domain 1"/>
    <property type="match status" value="1"/>
</dbReference>
<evidence type="ECO:0000256" key="3">
    <source>
        <dbReference type="ARBA" id="ARBA00004752"/>
    </source>
</evidence>
<dbReference type="InterPro" id="IPR000821">
    <property type="entry name" value="Ala_racemase"/>
</dbReference>
<protein>
    <recommendedName>
        <fullName evidence="5 9">Alanine racemase</fullName>
        <ecNumber evidence="5 9">5.1.1.1</ecNumber>
    </recommendedName>
</protein>
<comment type="catalytic activity">
    <reaction evidence="1 9">
        <text>L-alanine = D-alanine</text>
        <dbReference type="Rhea" id="RHEA:20249"/>
        <dbReference type="ChEBI" id="CHEBI:57416"/>
        <dbReference type="ChEBI" id="CHEBI:57972"/>
        <dbReference type="EC" id="5.1.1.1"/>
    </reaction>
</comment>
<dbReference type="Proteomes" id="UP000294599">
    <property type="component" value="Unassembled WGS sequence"/>
</dbReference>
<comment type="pathway">
    <text evidence="8 9">Amino-acid biosynthesis; D-alanine biosynthesis; D-alanine from L-alanine: step 1/1.</text>
</comment>
<evidence type="ECO:0000256" key="11">
    <source>
        <dbReference type="PIRSR" id="PIRSR600821-52"/>
    </source>
</evidence>
<feature type="binding site" evidence="9 11">
    <location>
        <position position="130"/>
    </location>
    <ligand>
        <name>substrate</name>
    </ligand>
</feature>
<evidence type="ECO:0000256" key="9">
    <source>
        <dbReference type="HAMAP-Rule" id="MF_01201"/>
    </source>
</evidence>
<dbReference type="InterPro" id="IPR009006">
    <property type="entry name" value="Ala_racemase/Decarboxylase_C"/>
</dbReference>
<evidence type="ECO:0000256" key="5">
    <source>
        <dbReference type="ARBA" id="ARBA00013089"/>
    </source>
</evidence>
<evidence type="ECO:0000259" key="12">
    <source>
        <dbReference type="SMART" id="SM01005"/>
    </source>
</evidence>
<feature type="active site" description="Proton acceptor; specific for L-alanine" evidence="9">
    <location>
        <position position="255"/>
    </location>
</feature>
<organism evidence="13 14">
    <name type="scientific">Pseudofulvimonas gallinarii</name>
    <dbReference type="NCBI Taxonomy" id="634155"/>
    <lineage>
        <taxon>Bacteria</taxon>
        <taxon>Pseudomonadati</taxon>
        <taxon>Pseudomonadota</taxon>
        <taxon>Gammaproteobacteria</taxon>
        <taxon>Lysobacterales</taxon>
        <taxon>Rhodanobacteraceae</taxon>
        <taxon>Pseudofulvimonas</taxon>
    </lineage>
</organism>
<dbReference type="FunFam" id="3.20.20.10:FF:000002">
    <property type="entry name" value="Alanine racemase"/>
    <property type="match status" value="1"/>
</dbReference>
<dbReference type="PANTHER" id="PTHR30511:SF4">
    <property type="entry name" value="ALANINE RACEMASE, BIOSYNTHETIC"/>
    <property type="match status" value="1"/>
</dbReference>
<comment type="similarity">
    <text evidence="4 9">Belongs to the alanine racemase family.</text>
</comment>
<dbReference type="Pfam" id="PF00842">
    <property type="entry name" value="Ala_racemase_C"/>
    <property type="match status" value="1"/>
</dbReference>
<dbReference type="CDD" id="cd06827">
    <property type="entry name" value="PLPDE_III_AR_proteobact"/>
    <property type="match status" value="1"/>
</dbReference>
<evidence type="ECO:0000256" key="2">
    <source>
        <dbReference type="ARBA" id="ARBA00001933"/>
    </source>
</evidence>
<keyword evidence="6 9" id="KW-0663">Pyridoxal phosphate</keyword>